<evidence type="ECO:0008006" key="3">
    <source>
        <dbReference type="Google" id="ProtNLM"/>
    </source>
</evidence>
<keyword evidence="2" id="KW-1185">Reference proteome</keyword>
<evidence type="ECO:0000313" key="2">
    <source>
        <dbReference type="Proteomes" id="UP000788153"/>
    </source>
</evidence>
<protein>
    <recommendedName>
        <fullName evidence="3">Transposase</fullName>
    </recommendedName>
</protein>
<sequence length="147" mass="16308">MLVQNSGSTCRSTYDRGALIEAVLANYAPDVVLTHKDVLDPEVRRRFLARERRLGQNRKATDRKFARVAGCFVLLEPERASRLVLSDPGSDEESQLRGQIINRGKPCVNNAKRVIVDPAQFRVYIAGAVYGWIAAVRNVDSLVPEAG</sequence>
<gene>
    <name evidence="1" type="ORF">FHT01_001291</name>
</gene>
<organism evidence="1 2">
    <name type="scientific">Sphingomonas japonica</name>
    <dbReference type="NCBI Taxonomy" id="511662"/>
    <lineage>
        <taxon>Bacteria</taxon>
        <taxon>Pseudomonadati</taxon>
        <taxon>Pseudomonadota</taxon>
        <taxon>Alphaproteobacteria</taxon>
        <taxon>Sphingomonadales</taxon>
        <taxon>Sphingomonadaceae</taxon>
        <taxon>Sphingomonas</taxon>
    </lineage>
</organism>
<reference evidence="1 2" key="1">
    <citation type="submission" date="2020-03" db="EMBL/GenBank/DDBJ databases">
        <title>Genomic Encyclopedia of Type Strains, Phase IV (KMG-IV): sequencing the most valuable type-strain genomes for metagenomic binning, comparative biology and taxonomic classification.</title>
        <authorList>
            <person name="Goeker M."/>
        </authorList>
    </citation>
    <scope>NUCLEOTIDE SEQUENCE [LARGE SCALE GENOMIC DNA]</scope>
    <source>
        <strain evidence="1 2">DSM 22753</strain>
    </source>
</reference>
<comment type="caution">
    <text evidence="1">The sequence shown here is derived from an EMBL/GenBank/DDBJ whole genome shotgun (WGS) entry which is preliminary data.</text>
</comment>
<dbReference type="EMBL" id="JAASQP010000001">
    <property type="protein sequence ID" value="NIJ23749.1"/>
    <property type="molecule type" value="Genomic_DNA"/>
</dbReference>
<dbReference type="RefSeq" id="WP_140231366.1">
    <property type="nucleotide sequence ID" value="NZ_BAAAEV010000001.1"/>
</dbReference>
<dbReference type="Proteomes" id="UP000788153">
    <property type="component" value="Unassembled WGS sequence"/>
</dbReference>
<name>A0ABX0U212_9SPHN</name>
<proteinExistence type="predicted"/>
<evidence type="ECO:0000313" key="1">
    <source>
        <dbReference type="EMBL" id="NIJ23749.1"/>
    </source>
</evidence>
<accession>A0ABX0U212</accession>